<comment type="caution">
    <text evidence="10">Lacks conserved residue(s) required for the propagation of feature annotation.</text>
</comment>
<gene>
    <name evidence="12" type="ORF">AC625_13750</name>
</gene>
<evidence type="ECO:0000256" key="6">
    <source>
        <dbReference type="ARBA" id="ARBA00022692"/>
    </source>
</evidence>
<dbReference type="AlphaFoldDB" id="A0A0K9GUX2"/>
<dbReference type="STRING" id="1679170.AC625_13750"/>
<dbReference type="GO" id="GO:0015098">
    <property type="term" value="F:molybdate ion transmembrane transporter activity"/>
    <property type="evidence" value="ECO:0007669"/>
    <property type="project" value="UniProtKB-UniRule"/>
</dbReference>
<dbReference type="InterPro" id="IPR011867">
    <property type="entry name" value="ModB_ABC"/>
</dbReference>
<evidence type="ECO:0000256" key="5">
    <source>
        <dbReference type="ARBA" id="ARBA00022505"/>
    </source>
</evidence>
<evidence type="ECO:0000313" key="13">
    <source>
        <dbReference type="Proteomes" id="UP000037146"/>
    </source>
</evidence>
<keyword evidence="5 10" id="KW-0500">Molybdenum</keyword>
<dbReference type="PROSITE" id="PS50928">
    <property type="entry name" value="ABC_TM1"/>
    <property type="match status" value="1"/>
</dbReference>
<dbReference type="NCBIfam" id="TIGR02141">
    <property type="entry name" value="modB_ABC"/>
    <property type="match status" value="1"/>
</dbReference>
<dbReference type="PATRIC" id="fig|1679170.3.peg.3140"/>
<feature type="domain" description="ABC transmembrane type-1" evidence="11">
    <location>
        <begin position="9"/>
        <end position="211"/>
    </location>
</feature>
<evidence type="ECO:0000256" key="4">
    <source>
        <dbReference type="ARBA" id="ARBA00022475"/>
    </source>
</evidence>
<keyword evidence="3 9" id="KW-0813">Transport</keyword>
<keyword evidence="7 9" id="KW-1133">Transmembrane helix</keyword>
<dbReference type="CDD" id="cd06261">
    <property type="entry name" value="TM_PBP2"/>
    <property type="match status" value="1"/>
</dbReference>
<keyword evidence="6 9" id="KW-0812">Transmembrane</keyword>
<evidence type="ECO:0000256" key="9">
    <source>
        <dbReference type="RuleBase" id="RU363032"/>
    </source>
</evidence>
<evidence type="ECO:0000256" key="8">
    <source>
        <dbReference type="ARBA" id="ARBA00023136"/>
    </source>
</evidence>
<dbReference type="GO" id="GO:0005886">
    <property type="term" value="C:plasma membrane"/>
    <property type="evidence" value="ECO:0007669"/>
    <property type="project" value="UniProtKB-SubCell"/>
</dbReference>
<evidence type="ECO:0000256" key="10">
    <source>
        <dbReference type="RuleBase" id="RU365097"/>
    </source>
</evidence>
<dbReference type="PANTHER" id="PTHR30183:SF3">
    <property type="entry name" value="MOLYBDENUM TRANSPORT SYSTEM PERMEASE PROTEIN MODB"/>
    <property type="match status" value="1"/>
</dbReference>
<evidence type="ECO:0000256" key="7">
    <source>
        <dbReference type="ARBA" id="ARBA00022989"/>
    </source>
</evidence>
<sequence length="222" mass="23427">MNQDYFFPIQLSLVVAFAAALAAFITGVILGKVFSVQSFKGKILLETVLMLPLVLPPSVIGFLLILMFGAKSPIGQLIEAFTGSTILFTPLAAMIAASVVAFPLMFQSAKAGFTAVDKDIEGAAKVDGASTWAVLVKISIPLASKSLIAGGVLSFTRALGEFGATLMFAGNLPGKTQTIPTMIYIAVESGNTKLAFSYVLFSITLAFILLGLIQIINKRNDL</sequence>
<dbReference type="PANTHER" id="PTHR30183">
    <property type="entry name" value="MOLYBDENUM TRANSPORT SYSTEM PERMEASE PROTEIN MODB"/>
    <property type="match status" value="1"/>
</dbReference>
<comment type="function">
    <text evidence="10">Part of the binding-protein-dependent transport system for molybdenum; probably responsible for the translocation of the substrate across the membrane.</text>
</comment>
<comment type="similarity">
    <text evidence="2 10">Belongs to the binding-protein-dependent transport system permease family. CysTW subfamily.</text>
</comment>
<keyword evidence="13" id="KW-1185">Reference proteome</keyword>
<dbReference type="Gene3D" id="1.10.3720.10">
    <property type="entry name" value="MetI-like"/>
    <property type="match status" value="1"/>
</dbReference>
<evidence type="ECO:0000256" key="3">
    <source>
        <dbReference type="ARBA" id="ARBA00022448"/>
    </source>
</evidence>
<dbReference type="OrthoDB" id="9795403at2"/>
<evidence type="ECO:0000256" key="1">
    <source>
        <dbReference type="ARBA" id="ARBA00004651"/>
    </source>
</evidence>
<dbReference type="SUPFAM" id="SSF161098">
    <property type="entry name" value="MetI-like"/>
    <property type="match status" value="1"/>
</dbReference>
<dbReference type="Pfam" id="PF00528">
    <property type="entry name" value="BPD_transp_1"/>
    <property type="match status" value="1"/>
</dbReference>
<protein>
    <recommendedName>
        <fullName evidence="10">Molybdenum transport system permease</fullName>
    </recommendedName>
</protein>
<reference evidence="13" key="1">
    <citation type="submission" date="2015-07" db="EMBL/GenBank/DDBJ databases">
        <title>Genome sequencing project for genomic taxonomy and phylogenomics of Bacillus-like bacteria.</title>
        <authorList>
            <person name="Liu B."/>
            <person name="Wang J."/>
            <person name="Zhu Y."/>
            <person name="Liu G."/>
            <person name="Chen Q."/>
            <person name="Chen Z."/>
            <person name="Lan J."/>
            <person name="Che J."/>
            <person name="Ge C."/>
            <person name="Shi H."/>
            <person name="Pan Z."/>
            <person name="Liu X."/>
        </authorList>
    </citation>
    <scope>NUCLEOTIDE SEQUENCE [LARGE SCALE GENOMIC DNA]</scope>
    <source>
        <strain evidence="13">FJAT-27997</strain>
    </source>
</reference>
<evidence type="ECO:0000259" key="11">
    <source>
        <dbReference type="PROSITE" id="PS50928"/>
    </source>
</evidence>
<organism evidence="12 13">
    <name type="scientific">Peribacillus loiseleuriae</name>
    <dbReference type="NCBI Taxonomy" id="1679170"/>
    <lineage>
        <taxon>Bacteria</taxon>
        <taxon>Bacillati</taxon>
        <taxon>Bacillota</taxon>
        <taxon>Bacilli</taxon>
        <taxon>Bacillales</taxon>
        <taxon>Bacillaceae</taxon>
        <taxon>Peribacillus</taxon>
    </lineage>
</organism>
<feature type="transmembrane region" description="Helical" evidence="9">
    <location>
        <begin position="80"/>
        <end position="104"/>
    </location>
</feature>
<evidence type="ECO:0000313" key="12">
    <source>
        <dbReference type="EMBL" id="KMY50433.1"/>
    </source>
</evidence>
<proteinExistence type="inferred from homology"/>
<dbReference type="Proteomes" id="UP000037146">
    <property type="component" value="Unassembled WGS sequence"/>
</dbReference>
<name>A0A0K9GUX2_9BACI</name>
<comment type="caution">
    <text evidence="12">The sequence shown here is derived from an EMBL/GenBank/DDBJ whole genome shotgun (WGS) entry which is preliminary data.</text>
</comment>
<comment type="subcellular location">
    <subcellularLocation>
        <location evidence="1 9">Cell membrane</location>
        <topology evidence="1 9">Multi-pass membrane protein</topology>
    </subcellularLocation>
</comment>
<feature type="transmembrane region" description="Helical" evidence="9">
    <location>
        <begin position="195"/>
        <end position="216"/>
    </location>
</feature>
<keyword evidence="4 10" id="KW-1003">Cell membrane</keyword>
<feature type="transmembrane region" description="Helical" evidence="9">
    <location>
        <begin position="43"/>
        <end position="68"/>
    </location>
</feature>
<feature type="transmembrane region" description="Helical" evidence="9">
    <location>
        <begin position="6"/>
        <end position="31"/>
    </location>
</feature>
<dbReference type="EMBL" id="LFZW01000001">
    <property type="protein sequence ID" value="KMY50433.1"/>
    <property type="molecule type" value="Genomic_DNA"/>
</dbReference>
<accession>A0A0K9GUX2</accession>
<keyword evidence="8 9" id="KW-0472">Membrane</keyword>
<dbReference type="InterPro" id="IPR035906">
    <property type="entry name" value="MetI-like_sf"/>
</dbReference>
<dbReference type="RefSeq" id="WP_049681786.1">
    <property type="nucleotide sequence ID" value="NZ_LFZW01000001.1"/>
</dbReference>
<evidence type="ECO:0000256" key="2">
    <source>
        <dbReference type="ARBA" id="ARBA00007069"/>
    </source>
</evidence>
<dbReference type="InterPro" id="IPR000515">
    <property type="entry name" value="MetI-like"/>
</dbReference>